<dbReference type="PANTHER" id="PTHR45138:SF2">
    <property type="entry name" value="DIGUANYLATE CYCLASE VDCA"/>
    <property type="match status" value="1"/>
</dbReference>
<feature type="coiled-coil region" evidence="2">
    <location>
        <begin position="149"/>
        <end position="176"/>
    </location>
</feature>
<dbReference type="GO" id="GO:1902201">
    <property type="term" value="P:negative regulation of bacterial-type flagellum-dependent cell motility"/>
    <property type="evidence" value="ECO:0007669"/>
    <property type="project" value="TreeGrafter"/>
</dbReference>
<accession>A0A369T9D0</accession>
<dbReference type="AlphaFoldDB" id="A0A369T9D0"/>
<dbReference type="InterPro" id="IPR000160">
    <property type="entry name" value="GGDEF_dom"/>
</dbReference>
<dbReference type="EC" id="2.7.7.65" evidence="1"/>
<name>A0A369T9D0_9PROT</name>
<dbReference type="InterPro" id="IPR050469">
    <property type="entry name" value="Diguanylate_Cyclase"/>
</dbReference>
<dbReference type="RefSeq" id="WP_114582923.1">
    <property type="nucleotide sequence ID" value="NZ_QPMH01000015.1"/>
</dbReference>
<proteinExistence type="predicted"/>
<reference evidence="4 5" key="1">
    <citation type="submission" date="2018-07" db="EMBL/GenBank/DDBJ databases">
        <title>Venubactetium sediminum gen. nov., sp. nov., isolated from a marine solar saltern.</title>
        <authorList>
            <person name="Wang S."/>
        </authorList>
    </citation>
    <scope>NUCLEOTIDE SEQUENCE [LARGE SCALE GENOMIC DNA]</scope>
    <source>
        <strain evidence="4 5">WD2A32</strain>
    </source>
</reference>
<dbReference type="EMBL" id="QPMH01000015">
    <property type="protein sequence ID" value="RDD61094.1"/>
    <property type="molecule type" value="Genomic_DNA"/>
</dbReference>
<dbReference type="InterPro" id="IPR029787">
    <property type="entry name" value="Nucleotide_cyclase"/>
</dbReference>
<dbReference type="FunFam" id="3.30.70.270:FF:000001">
    <property type="entry name" value="Diguanylate cyclase domain protein"/>
    <property type="match status" value="1"/>
</dbReference>
<evidence type="ECO:0000313" key="5">
    <source>
        <dbReference type="Proteomes" id="UP000253941"/>
    </source>
</evidence>
<evidence type="ECO:0000256" key="2">
    <source>
        <dbReference type="SAM" id="Coils"/>
    </source>
</evidence>
<dbReference type="Gene3D" id="3.30.70.270">
    <property type="match status" value="1"/>
</dbReference>
<dbReference type="CDD" id="cd01949">
    <property type="entry name" value="GGDEF"/>
    <property type="match status" value="1"/>
</dbReference>
<dbReference type="SMART" id="SM00267">
    <property type="entry name" value="GGDEF"/>
    <property type="match status" value="1"/>
</dbReference>
<dbReference type="Pfam" id="PF00990">
    <property type="entry name" value="GGDEF"/>
    <property type="match status" value="1"/>
</dbReference>
<keyword evidence="2" id="KW-0175">Coiled coil</keyword>
<organism evidence="4 5">
    <name type="scientific">Ferruginivarius sediminum</name>
    <dbReference type="NCBI Taxonomy" id="2661937"/>
    <lineage>
        <taxon>Bacteria</taxon>
        <taxon>Pseudomonadati</taxon>
        <taxon>Pseudomonadota</taxon>
        <taxon>Alphaproteobacteria</taxon>
        <taxon>Rhodospirillales</taxon>
        <taxon>Rhodospirillaceae</taxon>
        <taxon>Ferruginivarius</taxon>
    </lineage>
</organism>
<dbReference type="PROSITE" id="PS50887">
    <property type="entry name" value="GGDEF"/>
    <property type="match status" value="1"/>
</dbReference>
<comment type="caution">
    <text evidence="4">The sequence shown here is derived from an EMBL/GenBank/DDBJ whole genome shotgun (WGS) entry which is preliminary data.</text>
</comment>
<sequence>MQQAENMKRSREYSAAAFERMEALDIPPTPENYTVWYAYAAGQNPDLNKALDVLISNNSPFTAERNLEIYERFFAMDADLEYIQETGRKLEEEMGRIVSVLGEAGKDTNAYGRKMADLSGALSDGKTLENVQTTVRAMLQETRAIMAKNQHLEHRLEKSTREVTSLRADLESVRRDAVTDSLTGIANRKLFDQRLREAGAAAMEHGHEVSVVLADIDHFKQFNDRFGHHVGDEVLKLVAAHLRNHTKGRDTSARYGGEEFALILPETALVDAVTLIDRIRDKLASHTLTSRKSDMRYGKVTISAGVARYRLGESLETLLERADTALYAAKGAGRNRVLSESDLEAGVTPPLQQREAVPLR</sequence>
<evidence type="ECO:0000259" key="3">
    <source>
        <dbReference type="PROSITE" id="PS50887"/>
    </source>
</evidence>
<keyword evidence="5" id="KW-1185">Reference proteome</keyword>
<feature type="domain" description="GGDEF" evidence="3">
    <location>
        <begin position="207"/>
        <end position="342"/>
    </location>
</feature>
<dbReference type="PANTHER" id="PTHR45138">
    <property type="entry name" value="REGULATORY COMPONENTS OF SENSORY TRANSDUCTION SYSTEM"/>
    <property type="match status" value="1"/>
</dbReference>
<protein>
    <recommendedName>
        <fullName evidence="1">diguanylate cyclase</fullName>
        <ecNumber evidence="1">2.7.7.65</ecNumber>
    </recommendedName>
</protein>
<dbReference type="InterPro" id="IPR043128">
    <property type="entry name" value="Rev_trsase/Diguanyl_cyclase"/>
</dbReference>
<evidence type="ECO:0000256" key="1">
    <source>
        <dbReference type="ARBA" id="ARBA00012528"/>
    </source>
</evidence>
<evidence type="ECO:0000313" key="4">
    <source>
        <dbReference type="EMBL" id="RDD61094.1"/>
    </source>
</evidence>
<dbReference type="GO" id="GO:0005886">
    <property type="term" value="C:plasma membrane"/>
    <property type="evidence" value="ECO:0007669"/>
    <property type="project" value="TreeGrafter"/>
</dbReference>
<dbReference type="SUPFAM" id="SSF55073">
    <property type="entry name" value="Nucleotide cyclase"/>
    <property type="match status" value="1"/>
</dbReference>
<dbReference type="GO" id="GO:0052621">
    <property type="term" value="F:diguanylate cyclase activity"/>
    <property type="evidence" value="ECO:0007669"/>
    <property type="project" value="UniProtKB-EC"/>
</dbReference>
<dbReference type="NCBIfam" id="TIGR00254">
    <property type="entry name" value="GGDEF"/>
    <property type="match status" value="1"/>
</dbReference>
<dbReference type="Proteomes" id="UP000253941">
    <property type="component" value="Unassembled WGS sequence"/>
</dbReference>
<gene>
    <name evidence="4" type="ORF">DRB17_14440</name>
</gene>
<dbReference type="GO" id="GO:0043709">
    <property type="term" value="P:cell adhesion involved in single-species biofilm formation"/>
    <property type="evidence" value="ECO:0007669"/>
    <property type="project" value="TreeGrafter"/>
</dbReference>